<reference evidence="1" key="1">
    <citation type="submission" date="2021-12" db="EMBL/GenBank/DDBJ databases">
        <authorList>
            <person name="Martin H S."/>
        </authorList>
    </citation>
    <scope>NUCLEOTIDE SEQUENCE</scope>
</reference>
<dbReference type="EMBL" id="OV170224">
    <property type="protein sequence ID" value="CAH0724805.1"/>
    <property type="molecule type" value="Genomic_DNA"/>
</dbReference>
<protein>
    <submittedName>
        <fullName evidence="1">Uncharacterized protein</fullName>
    </submittedName>
</protein>
<proteinExistence type="predicted"/>
<evidence type="ECO:0000313" key="2">
    <source>
        <dbReference type="Proteomes" id="UP000838878"/>
    </source>
</evidence>
<organism evidence="1 2">
    <name type="scientific">Brenthis ino</name>
    <name type="common">lesser marbled fritillary</name>
    <dbReference type="NCBI Taxonomy" id="405034"/>
    <lineage>
        <taxon>Eukaryota</taxon>
        <taxon>Metazoa</taxon>
        <taxon>Ecdysozoa</taxon>
        <taxon>Arthropoda</taxon>
        <taxon>Hexapoda</taxon>
        <taxon>Insecta</taxon>
        <taxon>Pterygota</taxon>
        <taxon>Neoptera</taxon>
        <taxon>Endopterygota</taxon>
        <taxon>Lepidoptera</taxon>
        <taxon>Glossata</taxon>
        <taxon>Ditrysia</taxon>
        <taxon>Papilionoidea</taxon>
        <taxon>Nymphalidae</taxon>
        <taxon>Heliconiinae</taxon>
        <taxon>Argynnini</taxon>
        <taxon>Brenthis</taxon>
    </lineage>
</organism>
<keyword evidence="2" id="KW-1185">Reference proteome</keyword>
<dbReference type="AlphaFoldDB" id="A0A8J9VE89"/>
<name>A0A8J9VE89_9NEOP</name>
<accession>A0A8J9VE89</accession>
<feature type="non-terminal residue" evidence="1">
    <location>
        <position position="108"/>
    </location>
</feature>
<dbReference type="Proteomes" id="UP000838878">
    <property type="component" value="Chromosome 4"/>
</dbReference>
<sequence length="108" mass="12685">MSFPLQQQEMKYNNIAEHSSPRAMKNLRQCKNLSANSSRPADRTLYQCTAKPPRLTIFQHFIFRLIQPLRRSTISHFNFHCSKLFSSSFILFCTRFGILLHMDLTGFK</sequence>
<evidence type="ECO:0000313" key="1">
    <source>
        <dbReference type="EMBL" id="CAH0724805.1"/>
    </source>
</evidence>
<gene>
    <name evidence="1" type="ORF">BINO364_LOCUS10463</name>
</gene>